<organism evidence="2 3">
    <name type="scientific">Hibiscus sabdariffa</name>
    <name type="common">roselle</name>
    <dbReference type="NCBI Taxonomy" id="183260"/>
    <lineage>
        <taxon>Eukaryota</taxon>
        <taxon>Viridiplantae</taxon>
        <taxon>Streptophyta</taxon>
        <taxon>Embryophyta</taxon>
        <taxon>Tracheophyta</taxon>
        <taxon>Spermatophyta</taxon>
        <taxon>Magnoliopsida</taxon>
        <taxon>eudicotyledons</taxon>
        <taxon>Gunneridae</taxon>
        <taxon>Pentapetalae</taxon>
        <taxon>rosids</taxon>
        <taxon>malvids</taxon>
        <taxon>Malvales</taxon>
        <taxon>Malvaceae</taxon>
        <taxon>Malvoideae</taxon>
        <taxon>Hibiscus</taxon>
    </lineage>
</organism>
<keyword evidence="3" id="KW-1185">Reference proteome</keyword>
<dbReference type="Proteomes" id="UP001472677">
    <property type="component" value="Unassembled WGS sequence"/>
</dbReference>
<sequence length="108" mass="11947">MSFSEIVSQNKEYIDQAAKKLELVKLQRTKSSVVKTSGDVRNSNRWVVAKSWNPCPLGMLPGTLGSSSCIPVLDRDSDCQKDTEEWKGRTSGNLTDKAAREKPVMISS</sequence>
<proteinExistence type="predicted"/>
<dbReference type="EMBL" id="JBBPBM010000603">
    <property type="protein sequence ID" value="KAK8493652.1"/>
    <property type="molecule type" value="Genomic_DNA"/>
</dbReference>
<evidence type="ECO:0000313" key="2">
    <source>
        <dbReference type="EMBL" id="KAK8493652.1"/>
    </source>
</evidence>
<gene>
    <name evidence="2" type="ORF">V6N12_038610</name>
</gene>
<evidence type="ECO:0000313" key="3">
    <source>
        <dbReference type="Proteomes" id="UP001472677"/>
    </source>
</evidence>
<protein>
    <submittedName>
        <fullName evidence="2">Uncharacterized protein</fullName>
    </submittedName>
</protein>
<feature type="region of interest" description="Disordered" evidence="1">
    <location>
        <begin position="81"/>
        <end position="108"/>
    </location>
</feature>
<reference evidence="2 3" key="1">
    <citation type="journal article" date="2024" name="G3 (Bethesda)">
        <title>Genome assembly of Hibiscus sabdariffa L. provides insights into metabolisms of medicinal natural products.</title>
        <authorList>
            <person name="Kim T."/>
        </authorList>
    </citation>
    <scope>NUCLEOTIDE SEQUENCE [LARGE SCALE GENOMIC DNA]</scope>
    <source>
        <strain evidence="2">TK-2024</strain>
        <tissue evidence="2">Old leaves</tissue>
    </source>
</reference>
<accession>A0ABR2AKB5</accession>
<dbReference type="PANTHER" id="PTHR15002:SF0">
    <property type="entry name" value="RIBOSOMAL BIOGENESIS PROTEIN LAS1L"/>
    <property type="match status" value="1"/>
</dbReference>
<comment type="caution">
    <text evidence="2">The sequence shown here is derived from an EMBL/GenBank/DDBJ whole genome shotgun (WGS) entry which is preliminary data.</text>
</comment>
<dbReference type="InterPro" id="IPR007174">
    <property type="entry name" value="Las1"/>
</dbReference>
<feature type="compositionally biased region" description="Basic and acidic residues" evidence="1">
    <location>
        <begin position="97"/>
        <end position="108"/>
    </location>
</feature>
<evidence type="ECO:0000256" key="1">
    <source>
        <dbReference type="SAM" id="MobiDB-lite"/>
    </source>
</evidence>
<name>A0ABR2AKB5_9ROSI</name>
<dbReference type="PANTHER" id="PTHR15002">
    <property type="entry name" value="RIBOSOMAL BIOGENESIS PROTEIN LAS1L"/>
    <property type="match status" value="1"/>
</dbReference>